<evidence type="ECO:0008006" key="4">
    <source>
        <dbReference type="Google" id="ProtNLM"/>
    </source>
</evidence>
<dbReference type="EMBL" id="CAKOGL010000064">
    <property type="protein sequence ID" value="CAH2109183.1"/>
    <property type="molecule type" value="Genomic_DNA"/>
</dbReference>
<evidence type="ECO:0000313" key="2">
    <source>
        <dbReference type="EMBL" id="CAH2109183.1"/>
    </source>
</evidence>
<reference evidence="2" key="1">
    <citation type="submission" date="2022-03" db="EMBL/GenBank/DDBJ databases">
        <authorList>
            <person name="Tunstrom K."/>
        </authorList>
    </citation>
    <scope>NUCLEOTIDE SEQUENCE</scope>
</reference>
<dbReference type="AlphaFoldDB" id="A0AAU9VCY7"/>
<organism evidence="2 3">
    <name type="scientific">Euphydryas editha</name>
    <name type="common">Edith's checkerspot</name>
    <dbReference type="NCBI Taxonomy" id="104508"/>
    <lineage>
        <taxon>Eukaryota</taxon>
        <taxon>Metazoa</taxon>
        <taxon>Ecdysozoa</taxon>
        <taxon>Arthropoda</taxon>
        <taxon>Hexapoda</taxon>
        <taxon>Insecta</taxon>
        <taxon>Pterygota</taxon>
        <taxon>Neoptera</taxon>
        <taxon>Endopterygota</taxon>
        <taxon>Lepidoptera</taxon>
        <taxon>Glossata</taxon>
        <taxon>Ditrysia</taxon>
        <taxon>Papilionoidea</taxon>
        <taxon>Nymphalidae</taxon>
        <taxon>Nymphalinae</taxon>
        <taxon>Euphydryas</taxon>
    </lineage>
</organism>
<feature type="coiled-coil region" evidence="1">
    <location>
        <begin position="33"/>
        <end position="60"/>
    </location>
</feature>
<keyword evidence="3" id="KW-1185">Reference proteome</keyword>
<evidence type="ECO:0000256" key="1">
    <source>
        <dbReference type="SAM" id="Coils"/>
    </source>
</evidence>
<gene>
    <name evidence="2" type="ORF">EEDITHA_LOCUS23044</name>
</gene>
<sequence length="265" mass="30777">MEYQDNLRKRANNSILKGRQAVELSRNLKSEVKTQIVNTFNELEEIIREYEDEYIELTERYQIMVTTNKDMEQAAEERALDQILEELAGKFEEHTRQIDERLRVFQEQMAQQNMALKNQNGELFSGLDPGETQILVKYRKRTRNPNTEHVISASPILWRRMTEAGSVNIDLQRVVALDQSLLVQCTRCLAYGHGRRLCGEKEDLCSHCGDTHMKAKCAEWLASLPPSCRNCHMAKLEKSQHNAFCENCPVRKRWDDLARSAAAYR</sequence>
<evidence type="ECO:0000313" key="3">
    <source>
        <dbReference type="Proteomes" id="UP001153954"/>
    </source>
</evidence>
<name>A0AAU9VCY7_EUPED</name>
<keyword evidence="1" id="KW-0175">Coiled coil</keyword>
<accession>A0AAU9VCY7</accession>
<protein>
    <recommendedName>
        <fullName evidence="4">RING-type domain-containing protein</fullName>
    </recommendedName>
</protein>
<comment type="caution">
    <text evidence="2">The sequence shown here is derived from an EMBL/GenBank/DDBJ whole genome shotgun (WGS) entry which is preliminary data.</text>
</comment>
<dbReference type="Proteomes" id="UP001153954">
    <property type="component" value="Unassembled WGS sequence"/>
</dbReference>
<proteinExistence type="predicted"/>